<organism evidence="2 3">
    <name type="scientific">Glycomyces rhizosphaerae</name>
    <dbReference type="NCBI Taxonomy" id="2054422"/>
    <lineage>
        <taxon>Bacteria</taxon>
        <taxon>Bacillati</taxon>
        <taxon>Actinomycetota</taxon>
        <taxon>Actinomycetes</taxon>
        <taxon>Glycomycetales</taxon>
        <taxon>Glycomycetaceae</taxon>
        <taxon>Glycomyces</taxon>
    </lineage>
</organism>
<dbReference type="RefSeq" id="WP_387969640.1">
    <property type="nucleotide sequence ID" value="NZ_JBHRWO010000004.1"/>
</dbReference>
<dbReference type="Gene3D" id="1.40.20.10">
    <property type="entry name" value="CHAD domain"/>
    <property type="match status" value="1"/>
</dbReference>
<sequence length="259" mass="28953">MTAVSAGAGVHSYLAKQVKTLRKTRKPALRGEEDAVHKMRVATRRLRSLLTTYSHLYAKVPLSRKRLRWLAAELGEVRDLEVLRMRFAERLGGDEPEWFQALLGEERRAYRRLARAFARKRFAKLMEAADRMARHPHFSKEAVRPAAKELIDDVEAARDDLASALFAIASAPDPDAARHAARKAAKRTRYTAEAASALGAVAESIAAEAERLQTVFGRYQDDLVAIAYLEAHAPDSPVLEVEKRARDEDLAAIAAEQWT</sequence>
<reference evidence="3" key="1">
    <citation type="journal article" date="2019" name="Int. J. Syst. Evol. Microbiol.">
        <title>The Global Catalogue of Microorganisms (GCM) 10K type strain sequencing project: providing services to taxonomists for standard genome sequencing and annotation.</title>
        <authorList>
            <consortium name="The Broad Institute Genomics Platform"/>
            <consortium name="The Broad Institute Genome Sequencing Center for Infectious Disease"/>
            <person name="Wu L."/>
            <person name="Ma J."/>
        </authorList>
    </citation>
    <scope>NUCLEOTIDE SEQUENCE [LARGE SCALE GENOMIC DNA]</scope>
    <source>
        <strain evidence="3">CGMCC 4.7396</strain>
    </source>
</reference>
<dbReference type="SMART" id="SM00880">
    <property type="entry name" value="CHAD"/>
    <property type="match status" value="1"/>
</dbReference>
<protein>
    <submittedName>
        <fullName evidence="2">CHAD domain-containing protein</fullName>
    </submittedName>
</protein>
<gene>
    <name evidence="2" type="ORF">ACFO8M_01675</name>
</gene>
<evidence type="ECO:0000313" key="3">
    <source>
        <dbReference type="Proteomes" id="UP001595712"/>
    </source>
</evidence>
<dbReference type="PROSITE" id="PS51708">
    <property type="entry name" value="CHAD"/>
    <property type="match status" value="1"/>
</dbReference>
<accession>A0ABV7PUE4</accession>
<dbReference type="Pfam" id="PF05235">
    <property type="entry name" value="CHAD"/>
    <property type="match status" value="1"/>
</dbReference>
<dbReference type="InterPro" id="IPR038186">
    <property type="entry name" value="CHAD_dom_sf"/>
</dbReference>
<dbReference type="EMBL" id="JBHRWO010000004">
    <property type="protein sequence ID" value="MFC3491197.1"/>
    <property type="molecule type" value="Genomic_DNA"/>
</dbReference>
<feature type="domain" description="CHAD" evidence="1">
    <location>
        <begin position="3"/>
        <end position="259"/>
    </location>
</feature>
<dbReference type="Proteomes" id="UP001595712">
    <property type="component" value="Unassembled WGS sequence"/>
</dbReference>
<evidence type="ECO:0000313" key="2">
    <source>
        <dbReference type="EMBL" id="MFC3491197.1"/>
    </source>
</evidence>
<proteinExistence type="predicted"/>
<keyword evidence="3" id="KW-1185">Reference proteome</keyword>
<comment type="caution">
    <text evidence="2">The sequence shown here is derived from an EMBL/GenBank/DDBJ whole genome shotgun (WGS) entry which is preliminary data.</text>
</comment>
<dbReference type="PANTHER" id="PTHR39339:SF1">
    <property type="entry name" value="CHAD DOMAIN-CONTAINING PROTEIN"/>
    <property type="match status" value="1"/>
</dbReference>
<dbReference type="InterPro" id="IPR007899">
    <property type="entry name" value="CHAD_dom"/>
</dbReference>
<dbReference type="PANTHER" id="PTHR39339">
    <property type="entry name" value="SLR1444 PROTEIN"/>
    <property type="match status" value="1"/>
</dbReference>
<evidence type="ECO:0000259" key="1">
    <source>
        <dbReference type="PROSITE" id="PS51708"/>
    </source>
</evidence>
<name>A0ABV7PUE4_9ACTN</name>